<evidence type="ECO:0000313" key="2">
    <source>
        <dbReference type="Ensembl" id="ENSANIP00000010915.1"/>
    </source>
</evidence>
<reference evidence="2" key="1">
    <citation type="submission" date="2025-08" db="UniProtKB">
        <authorList>
            <consortium name="Ensembl"/>
        </authorList>
    </citation>
    <scope>IDENTIFICATION</scope>
</reference>
<sequence>MPVLRDGAERGGAAARVWRVPWGECGGRGSPWAGVSPPPPTLPFISASPPPPLPQESGTPRRKAVQAMGPRASAGQAEAQQLQELRSRTERAERRLLACENLVGELGSNLAALGSLLQEYGQLQQRLENMENLLKNRNFWILRLPPGHPTCFWMIWAVRYSPPKAVSWA</sequence>
<evidence type="ECO:0000256" key="1">
    <source>
        <dbReference type="SAM" id="MobiDB-lite"/>
    </source>
</evidence>
<proteinExistence type="predicted"/>
<evidence type="ECO:0000313" key="3">
    <source>
        <dbReference type="Proteomes" id="UP000694541"/>
    </source>
</evidence>
<dbReference type="Ensembl" id="ENSANIT00000011300.1">
    <property type="protein sequence ID" value="ENSANIP00000010915.1"/>
    <property type="gene ID" value="ENSANIG00000007385.1"/>
</dbReference>
<accession>A0A8B9MLJ8</accession>
<dbReference type="Proteomes" id="UP000694541">
    <property type="component" value="Unplaced"/>
</dbReference>
<keyword evidence="3" id="KW-1185">Reference proteome</keyword>
<feature type="compositionally biased region" description="Pro residues" evidence="1">
    <location>
        <begin position="36"/>
        <end position="54"/>
    </location>
</feature>
<organism evidence="2 3">
    <name type="scientific">Accipiter nisus</name>
    <name type="common">Eurasian sparrowhawk</name>
    <dbReference type="NCBI Taxonomy" id="211598"/>
    <lineage>
        <taxon>Eukaryota</taxon>
        <taxon>Metazoa</taxon>
        <taxon>Chordata</taxon>
        <taxon>Craniata</taxon>
        <taxon>Vertebrata</taxon>
        <taxon>Euteleostomi</taxon>
        <taxon>Archelosauria</taxon>
        <taxon>Archosauria</taxon>
        <taxon>Dinosauria</taxon>
        <taxon>Saurischia</taxon>
        <taxon>Theropoda</taxon>
        <taxon>Coelurosauria</taxon>
        <taxon>Aves</taxon>
        <taxon>Neognathae</taxon>
        <taxon>Neoaves</taxon>
        <taxon>Telluraves</taxon>
        <taxon>Accipitrimorphae</taxon>
        <taxon>Accipitriformes</taxon>
        <taxon>Accipitridae</taxon>
        <taxon>Accipitrinae</taxon>
        <taxon>Accipiter</taxon>
    </lineage>
</organism>
<dbReference type="AlphaFoldDB" id="A0A8B9MLJ8"/>
<feature type="region of interest" description="Disordered" evidence="1">
    <location>
        <begin position="28"/>
        <end position="81"/>
    </location>
</feature>
<protein>
    <submittedName>
        <fullName evidence="2">Uncharacterized protein</fullName>
    </submittedName>
</protein>
<name>A0A8B9MLJ8_9AVES</name>
<reference evidence="2" key="2">
    <citation type="submission" date="2025-09" db="UniProtKB">
        <authorList>
            <consortium name="Ensembl"/>
        </authorList>
    </citation>
    <scope>IDENTIFICATION</scope>
</reference>